<comment type="caution">
    <text evidence="9">The sequence shown here is derived from an EMBL/GenBank/DDBJ whole genome shotgun (WGS) entry which is preliminary data.</text>
</comment>
<feature type="compositionally biased region" description="Basic and acidic residues" evidence="7">
    <location>
        <begin position="177"/>
        <end position="187"/>
    </location>
</feature>
<evidence type="ECO:0000256" key="5">
    <source>
        <dbReference type="ARBA" id="ARBA00022786"/>
    </source>
</evidence>
<comment type="similarity">
    <text evidence="3">Belongs to the CUEDC2 family.</text>
</comment>
<feature type="domain" description="CUE" evidence="8">
    <location>
        <begin position="239"/>
        <end position="282"/>
    </location>
</feature>
<evidence type="ECO:0000256" key="4">
    <source>
        <dbReference type="ARBA" id="ARBA00022490"/>
    </source>
</evidence>
<keyword evidence="4" id="KW-0963">Cytoplasm</keyword>
<feature type="region of interest" description="Disordered" evidence="7">
    <location>
        <begin position="160"/>
        <end position="238"/>
    </location>
</feature>
<sequence length="375" mass="42173">MEDRVHNELSQFLRLHAQEECIRNIDEIVLSYLVGVVELASQGDDGTDFEDVLDMMNAYLPGFERIHRSDVIEWMIGLTDKLASQEIGAGCVEQPIETDTSIVSYVEDDVPNEDCGSQLGSSTQRRTFPHYDFSNTESLSRLQTSEKSISHSLKTASNDLQTDLKGDKSEGIISTPMKDKSSGEKQKLQRHPNSKSNSRYLDSFNEKKNRSKRKSRQLSCSSQESQEDSAIVEETDSPEAEPQICALLEMFPSACSVEARHCLRLSGGDMDQAAQLILDRQESGQAFAAGGNVTTKKRNHKAKKPANFKLDDDSIKLSLLKKYSFVDTEEDKRTYRPPPPKGEAKKLVRYRDGQIVSMKGERFSEIKKNTNEMKS</sequence>
<dbReference type="PANTHER" id="PTHR12493:SF0">
    <property type="entry name" value="CUE DOMAIN-CONTAINING PROTEIN 2"/>
    <property type="match status" value="1"/>
</dbReference>
<dbReference type="AlphaFoldDB" id="A0AAE1DAI7"/>
<evidence type="ECO:0000256" key="3">
    <source>
        <dbReference type="ARBA" id="ARBA00006106"/>
    </source>
</evidence>
<dbReference type="EMBL" id="JAWDGP010004573">
    <property type="protein sequence ID" value="KAK3763322.1"/>
    <property type="molecule type" value="Genomic_DNA"/>
</dbReference>
<dbReference type="PANTHER" id="PTHR12493">
    <property type="entry name" value="CUE DOMAIN CONTAINING 2"/>
    <property type="match status" value="1"/>
</dbReference>
<comment type="subcellular location">
    <subcellularLocation>
        <location evidence="2">Cytoplasm</location>
    </subcellularLocation>
    <subcellularLocation>
        <location evidence="1">Nucleus</location>
    </subcellularLocation>
</comment>
<name>A0AAE1DAI7_9GAST</name>
<dbReference type="InterPro" id="IPR039805">
    <property type="entry name" value="CUE_CUED2"/>
</dbReference>
<dbReference type="GO" id="GO:0043130">
    <property type="term" value="F:ubiquitin binding"/>
    <property type="evidence" value="ECO:0007669"/>
    <property type="project" value="InterPro"/>
</dbReference>
<protein>
    <recommendedName>
        <fullName evidence="8">CUE domain-containing protein</fullName>
    </recommendedName>
</protein>
<evidence type="ECO:0000313" key="10">
    <source>
        <dbReference type="Proteomes" id="UP001283361"/>
    </source>
</evidence>
<dbReference type="GO" id="GO:0005634">
    <property type="term" value="C:nucleus"/>
    <property type="evidence" value="ECO:0007669"/>
    <property type="project" value="UniProtKB-SubCell"/>
</dbReference>
<evidence type="ECO:0000313" key="9">
    <source>
        <dbReference type="EMBL" id="KAK3763322.1"/>
    </source>
</evidence>
<evidence type="ECO:0000256" key="2">
    <source>
        <dbReference type="ARBA" id="ARBA00004496"/>
    </source>
</evidence>
<evidence type="ECO:0000256" key="6">
    <source>
        <dbReference type="ARBA" id="ARBA00023242"/>
    </source>
</evidence>
<dbReference type="Proteomes" id="UP001283361">
    <property type="component" value="Unassembled WGS sequence"/>
</dbReference>
<evidence type="ECO:0000256" key="7">
    <source>
        <dbReference type="SAM" id="MobiDB-lite"/>
    </source>
</evidence>
<gene>
    <name evidence="9" type="ORF">RRG08_021145</name>
</gene>
<organism evidence="9 10">
    <name type="scientific">Elysia crispata</name>
    <name type="common">lettuce slug</name>
    <dbReference type="NCBI Taxonomy" id="231223"/>
    <lineage>
        <taxon>Eukaryota</taxon>
        <taxon>Metazoa</taxon>
        <taxon>Spiralia</taxon>
        <taxon>Lophotrochozoa</taxon>
        <taxon>Mollusca</taxon>
        <taxon>Gastropoda</taxon>
        <taxon>Heterobranchia</taxon>
        <taxon>Euthyneura</taxon>
        <taxon>Panpulmonata</taxon>
        <taxon>Sacoglossa</taxon>
        <taxon>Placobranchoidea</taxon>
        <taxon>Plakobranchidae</taxon>
        <taxon>Elysia</taxon>
    </lineage>
</organism>
<evidence type="ECO:0000256" key="1">
    <source>
        <dbReference type="ARBA" id="ARBA00004123"/>
    </source>
</evidence>
<dbReference type="InterPro" id="IPR003892">
    <property type="entry name" value="CUE"/>
</dbReference>
<dbReference type="PROSITE" id="PS51140">
    <property type="entry name" value="CUE"/>
    <property type="match status" value="1"/>
</dbReference>
<keyword evidence="5" id="KW-0833">Ubl conjugation pathway</keyword>
<feature type="compositionally biased region" description="Acidic residues" evidence="7">
    <location>
        <begin position="225"/>
        <end position="238"/>
    </location>
</feature>
<accession>A0AAE1DAI7</accession>
<dbReference type="GO" id="GO:0005737">
    <property type="term" value="C:cytoplasm"/>
    <property type="evidence" value="ECO:0007669"/>
    <property type="project" value="UniProtKB-SubCell"/>
</dbReference>
<reference evidence="9" key="1">
    <citation type="journal article" date="2023" name="G3 (Bethesda)">
        <title>A reference genome for the long-term kleptoplast-retaining sea slug Elysia crispata morphotype clarki.</title>
        <authorList>
            <person name="Eastman K.E."/>
            <person name="Pendleton A.L."/>
            <person name="Shaikh M.A."/>
            <person name="Suttiyut T."/>
            <person name="Ogas R."/>
            <person name="Tomko P."/>
            <person name="Gavelis G."/>
            <person name="Widhalm J.R."/>
            <person name="Wisecaver J.H."/>
        </authorList>
    </citation>
    <scope>NUCLEOTIDE SEQUENCE</scope>
    <source>
        <strain evidence="9">ECLA1</strain>
    </source>
</reference>
<keyword evidence="6" id="KW-0539">Nucleus</keyword>
<proteinExistence type="inferred from homology"/>
<keyword evidence="10" id="KW-1185">Reference proteome</keyword>
<evidence type="ECO:0000259" key="8">
    <source>
        <dbReference type="PROSITE" id="PS51140"/>
    </source>
</evidence>
<dbReference type="CDD" id="cd14367">
    <property type="entry name" value="CUE_CUED2"/>
    <property type="match status" value="1"/>
</dbReference>